<dbReference type="RefSeq" id="WP_345539973.1">
    <property type="nucleotide sequence ID" value="NZ_BAABGJ010000073.1"/>
</dbReference>
<dbReference type="Proteomes" id="UP001500975">
    <property type="component" value="Unassembled WGS sequence"/>
</dbReference>
<protein>
    <submittedName>
        <fullName evidence="1">Uncharacterized protein</fullName>
    </submittedName>
</protein>
<comment type="caution">
    <text evidence="1">The sequence shown here is derived from an EMBL/GenBank/DDBJ whole genome shotgun (WGS) entry which is preliminary data.</text>
</comment>
<accession>A0ABP8I4Q9</accession>
<reference evidence="2" key="1">
    <citation type="journal article" date="2019" name="Int. J. Syst. Evol. Microbiol.">
        <title>The Global Catalogue of Microorganisms (GCM) 10K type strain sequencing project: providing services to taxonomists for standard genome sequencing and annotation.</title>
        <authorList>
            <consortium name="The Broad Institute Genomics Platform"/>
            <consortium name="The Broad Institute Genome Sequencing Center for Infectious Disease"/>
            <person name="Wu L."/>
            <person name="Ma J."/>
        </authorList>
    </citation>
    <scope>NUCLEOTIDE SEQUENCE [LARGE SCALE GENOMIC DNA]</scope>
    <source>
        <strain evidence="2">JCM 17804</strain>
    </source>
</reference>
<organism evidence="1 2">
    <name type="scientific">Variovorax defluvii</name>
    <dbReference type="NCBI Taxonomy" id="913761"/>
    <lineage>
        <taxon>Bacteria</taxon>
        <taxon>Pseudomonadati</taxon>
        <taxon>Pseudomonadota</taxon>
        <taxon>Betaproteobacteria</taxon>
        <taxon>Burkholderiales</taxon>
        <taxon>Comamonadaceae</taxon>
        <taxon>Variovorax</taxon>
    </lineage>
</organism>
<gene>
    <name evidence="1" type="ORF">GCM10023165_38970</name>
</gene>
<evidence type="ECO:0000313" key="1">
    <source>
        <dbReference type="EMBL" id="GAA4351059.1"/>
    </source>
</evidence>
<name>A0ABP8I4Q9_9BURK</name>
<proteinExistence type="predicted"/>
<evidence type="ECO:0000313" key="2">
    <source>
        <dbReference type="Proteomes" id="UP001500975"/>
    </source>
</evidence>
<dbReference type="EMBL" id="BAABGJ010000073">
    <property type="protein sequence ID" value="GAA4351059.1"/>
    <property type="molecule type" value="Genomic_DNA"/>
</dbReference>
<keyword evidence="2" id="KW-1185">Reference proteome</keyword>
<sequence length="59" mass="6430">MNDAKVYAPQDQLTLWMLTDPGRPTRVGELSLASGGQGVGFRYGDAWRAAGYALSEDLR</sequence>